<dbReference type="SUPFAM" id="SSF56925">
    <property type="entry name" value="OMPA-like"/>
    <property type="match status" value="1"/>
</dbReference>
<organism evidence="4 5">
    <name type="scientific">Vibrio zhugei</name>
    <dbReference type="NCBI Taxonomy" id="2479546"/>
    <lineage>
        <taxon>Bacteria</taxon>
        <taxon>Pseudomonadati</taxon>
        <taxon>Pseudomonadota</taxon>
        <taxon>Gammaproteobacteria</taxon>
        <taxon>Vibrionales</taxon>
        <taxon>Vibrionaceae</taxon>
        <taxon>Vibrio</taxon>
    </lineage>
</organism>
<proteinExistence type="predicted"/>
<dbReference type="Proteomes" id="UP001595384">
    <property type="component" value="Unassembled WGS sequence"/>
</dbReference>
<dbReference type="RefSeq" id="WP_123016160.1">
    <property type="nucleotide sequence ID" value="NZ_AP024911.1"/>
</dbReference>
<dbReference type="InterPro" id="IPR011250">
    <property type="entry name" value="OMP/PagP_B-barrel"/>
</dbReference>
<name>A0ABV7CDK8_9VIBR</name>
<evidence type="ECO:0000256" key="1">
    <source>
        <dbReference type="ARBA" id="ARBA00022729"/>
    </source>
</evidence>
<evidence type="ECO:0000256" key="2">
    <source>
        <dbReference type="SAM" id="SignalP"/>
    </source>
</evidence>
<dbReference type="Gene3D" id="2.40.160.20">
    <property type="match status" value="1"/>
</dbReference>
<dbReference type="EMBL" id="JBHRSE010000084">
    <property type="protein sequence ID" value="MFC3024680.1"/>
    <property type="molecule type" value="Genomic_DNA"/>
</dbReference>
<gene>
    <name evidence="4" type="ORF">ACFODT_12690</name>
</gene>
<evidence type="ECO:0000313" key="5">
    <source>
        <dbReference type="Proteomes" id="UP001595384"/>
    </source>
</evidence>
<dbReference type="InterPro" id="IPR027385">
    <property type="entry name" value="Beta-barrel_OMP"/>
</dbReference>
<comment type="caution">
    <text evidence="4">The sequence shown here is derived from an EMBL/GenBank/DDBJ whole genome shotgun (WGS) entry which is preliminary data.</text>
</comment>
<feature type="domain" description="Outer membrane protein beta-barrel" evidence="3">
    <location>
        <begin position="6"/>
        <end position="155"/>
    </location>
</feature>
<evidence type="ECO:0000313" key="4">
    <source>
        <dbReference type="EMBL" id="MFC3024680.1"/>
    </source>
</evidence>
<feature type="chain" id="PRO_5046988276" evidence="2">
    <location>
        <begin position="20"/>
        <end position="157"/>
    </location>
</feature>
<keyword evidence="1 2" id="KW-0732">Signal</keyword>
<keyword evidence="5" id="KW-1185">Reference proteome</keyword>
<reference evidence="5" key="1">
    <citation type="journal article" date="2019" name="Int. J. Syst. Evol. Microbiol.">
        <title>The Global Catalogue of Microorganisms (GCM) 10K type strain sequencing project: providing services to taxonomists for standard genome sequencing and annotation.</title>
        <authorList>
            <consortium name="The Broad Institute Genomics Platform"/>
            <consortium name="The Broad Institute Genome Sequencing Center for Infectious Disease"/>
            <person name="Wu L."/>
            <person name="Ma J."/>
        </authorList>
    </citation>
    <scope>NUCLEOTIDE SEQUENCE [LARGE SCALE GENOMIC DNA]</scope>
    <source>
        <strain evidence="5">KCTC 62784</strain>
    </source>
</reference>
<evidence type="ECO:0000259" key="3">
    <source>
        <dbReference type="Pfam" id="PF13505"/>
    </source>
</evidence>
<protein>
    <submittedName>
        <fullName evidence="4">Outer membrane beta-barrel protein</fullName>
    </submittedName>
</protein>
<accession>A0ABV7CDK8</accession>
<dbReference type="Pfam" id="PF13505">
    <property type="entry name" value="OMP_b-brl"/>
    <property type="match status" value="1"/>
</dbReference>
<feature type="signal peptide" evidence="2">
    <location>
        <begin position="1"/>
        <end position="19"/>
    </location>
</feature>
<sequence length="157" mass="16881">MKKTLLALALIGASTSAFADSWIYGGASVGNAKIDGVDGTAYNIHAGTGLLPIIGVEAGLNKFDSFDHRSDLSFNDTYIALKPSINFGPLQVYAKGGLHKWDKDSDNGSDDGYDVMYSVGADYEVFGPISVGANYSNYKMDHDDMETYNLTVSFNIL</sequence>